<keyword evidence="7 17" id="KW-0808">Transferase</keyword>
<evidence type="ECO:0000313" key="20">
    <source>
        <dbReference type="Proteomes" id="UP000220133"/>
    </source>
</evidence>
<evidence type="ECO:0000256" key="2">
    <source>
        <dbReference type="ARBA" id="ARBA00008467"/>
    </source>
</evidence>
<dbReference type="OrthoDB" id="9808669at2"/>
<protein>
    <recommendedName>
        <fullName evidence="12">3-oxoacyl-[acyl-carrier-protein] synthase 1</fullName>
        <ecNumber evidence="4">2.3.1.41</ecNumber>
    </recommendedName>
    <alternativeName>
        <fullName evidence="13">3-oxoacyl-[acyl-carrier-protein] synthase I</fullName>
    </alternativeName>
    <alternativeName>
        <fullName evidence="14">Beta-ketoacyl-ACP synthase I</fullName>
    </alternativeName>
</protein>
<name>A0A291R0U8_9BACT</name>
<keyword evidence="5" id="KW-0963">Cytoplasm</keyword>
<dbReference type="Gene3D" id="3.40.47.10">
    <property type="match status" value="1"/>
</dbReference>
<comment type="subunit">
    <text evidence="3">Homodimer.</text>
</comment>
<dbReference type="PROSITE" id="PS00098">
    <property type="entry name" value="THIOLASE_1"/>
    <property type="match status" value="1"/>
</dbReference>
<comment type="similarity">
    <text evidence="2 17">Belongs to the thiolase-like superfamily. Beta-ketoacyl-ACP synthases family.</text>
</comment>
<dbReference type="Pfam" id="PF02801">
    <property type="entry name" value="Ketoacyl-synt_C"/>
    <property type="match status" value="1"/>
</dbReference>
<evidence type="ECO:0000256" key="9">
    <source>
        <dbReference type="ARBA" id="ARBA00023098"/>
    </source>
</evidence>
<evidence type="ECO:0000313" key="19">
    <source>
        <dbReference type="EMBL" id="ATL49818.1"/>
    </source>
</evidence>
<accession>A0A291R0U8</accession>
<sequence length="406" mass="43672">MNRVVITGLGIYSCIGKNLEEVRDSLFQGRSGIILDAERKAFGYRSGLTGNIQRPDLKGLLDRRSRLMMPEQAEFAFMATREALANARMDQDYIDAREVGILYGNDSSAKPVVEATDIMREKKDTMMVGSGSVFQTMNSTVNMNLATIFKLKGVNFSVSAACASGSHAIGLGYMFIKNGMQDTVICGGAQEVNIYSMGNFDAIAAFSTRESEPTKASRPFDRDRDGLVPSGGAATVILESLDSALKRGAPIIGEVLGYGYSSNGSHISNPSVDGPVRSLNIALQDSGLSAKEIEYINAHATSTPAGDASEARALHEVFGSSHPPISSTKSMTGHECWMAGASEIVYSCLMMQNGFMAPNINFENPDDDSAKLNLITSAIQKDFNVFLSNSFGFGGTNSSLIVRKWH</sequence>
<keyword evidence="8" id="KW-0276">Fatty acid metabolism</keyword>
<dbReference type="PANTHER" id="PTHR11712">
    <property type="entry name" value="POLYKETIDE SYNTHASE-RELATED"/>
    <property type="match status" value="1"/>
</dbReference>
<keyword evidence="6" id="KW-0444">Lipid biosynthesis</keyword>
<dbReference type="InterPro" id="IPR000794">
    <property type="entry name" value="Beta-ketoacyl_synthase"/>
</dbReference>
<dbReference type="Proteomes" id="UP000220133">
    <property type="component" value="Chromosome"/>
</dbReference>
<evidence type="ECO:0000256" key="3">
    <source>
        <dbReference type="ARBA" id="ARBA00011738"/>
    </source>
</evidence>
<dbReference type="PROSITE" id="PS52004">
    <property type="entry name" value="KS3_2"/>
    <property type="match status" value="1"/>
</dbReference>
<evidence type="ECO:0000259" key="18">
    <source>
        <dbReference type="PROSITE" id="PS52004"/>
    </source>
</evidence>
<evidence type="ECO:0000256" key="12">
    <source>
        <dbReference type="ARBA" id="ARBA00039450"/>
    </source>
</evidence>
<evidence type="ECO:0000256" key="17">
    <source>
        <dbReference type="RuleBase" id="RU003694"/>
    </source>
</evidence>
<dbReference type="SUPFAM" id="SSF53901">
    <property type="entry name" value="Thiolase-like"/>
    <property type="match status" value="2"/>
</dbReference>
<evidence type="ECO:0000256" key="15">
    <source>
        <dbReference type="ARBA" id="ARBA00048121"/>
    </source>
</evidence>
<evidence type="ECO:0000256" key="8">
    <source>
        <dbReference type="ARBA" id="ARBA00022832"/>
    </source>
</evidence>
<comment type="catalytic activity">
    <reaction evidence="15">
        <text>(3Z)-decenoyl-[ACP] + malonyl-[ACP] + H(+) = 3-oxo-(5Z)-dodecenoyl-[ACP] + holo-[ACP] + CO2</text>
        <dbReference type="Rhea" id="RHEA:54940"/>
        <dbReference type="Rhea" id="RHEA-COMP:9623"/>
        <dbReference type="Rhea" id="RHEA-COMP:9685"/>
        <dbReference type="Rhea" id="RHEA-COMP:9927"/>
        <dbReference type="Rhea" id="RHEA-COMP:14042"/>
        <dbReference type="ChEBI" id="CHEBI:15378"/>
        <dbReference type="ChEBI" id="CHEBI:16526"/>
        <dbReference type="ChEBI" id="CHEBI:64479"/>
        <dbReference type="ChEBI" id="CHEBI:78449"/>
        <dbReference type="ChEBI" id="CHEBI:78798"/>
        <dbReference type="ChEBI" id="CHEBI:138410"/>
    </reaction>
    <physiologicalReaction direction="left-to-right" evidence="15">
        <dbReference type="Rhea" id="RHEA:54941"/>
    </physiologicalReaction>
</comment>
<evidence type="ECO:0000256" key="1">
    <source>
        <dbReference type="ARBA" id="ARBA00004496"/>
    </source>
</evidence>
<dbReference type="GO" id="GO:0004315">
    <property type="term" value="F:3-oxoacyl-[acyl-carrier-protein] synthase activity"/>
    <property type="evidence" value="ECO:0007669"/>
    <property type="project" value="UniProtKB-EC"/>
</dbReference>
<dbReference type="InterPro" id="IPR014031">
    <property type="entry name" value="Ketoacyl_synth_C"/>
</dbReference>
<dbReference type="EC" id="2.3.1.41" evidence="4"/>
<evidence type="ECO:0000256" key="4">
    <source>
        <dbReference type="ARBA" id="ARBA00013191"/>
    </source>
</evidence>
<proteinExistence type="inferred from homology"/>
<gene>
    <name evidence="19" type="ORF">COR50_10645</name>
</gene>
<evidence type="ECO:0000256" key="5">
    <source>
        <dbReference type="ARBA" id="ARBA00022490"/>
    </source>
</evidence>
<evidence type="ECO:0000256" key="6">
    <source>
        <dbReference type="ARBA" id="ARBA00022516"/>
    </source>
</evidence>
<dbReference type="SMART" id="SM00825">
    <property type="entry name" value="PKS_KS"/>
    <property type="match status" value="1"/>
</dbReference>
<dbReference type="Pfam" id="PF00109">
    <property type="entry name" value="ketoacyl-synt"/>
    <property type="match status" value="1"/>
</dbReference>
<dbReference type="AlphaFoldDB" id="A0A291R0U8"/>
<dbReference type="PANTHER" id="PTHR11712:SF306">
    <property type="entry name" value="3-OXOACYL-[ACYL-CARRIER-PROTEIN] SYNTHASE 1"/>
    <property type="match status" value="1"/>
</dbReference>
<reference evidence="19 20" key="1">
    <citation type="submission" date="2017-10" db="EMBL/GenBank/DDBJ databases">
        <title>Paenichitinophaga pekingensis gen. nov., sp. nov., isolated from activated sludge.</title>
        <authorList>
            <person name="Jin D."/>
            <person name="Kong X."/>
            <person name="Deng Y."/>
            <person name="Bai Z."/>
        </authorList>
    </citation>
    <scope>NUCLEOTIDE SEQUENCE [LARGE SCALE GENOMIC DNA]</scope>
    <source>
        <strain evidence="19 20">13</strain>
    </source>
</reference>
<dbReference type="InterPro" id="IPR020615">
    <property type="entry name" value="Thiolase_acyl_enz_int_AS"/>
</dbReference>
<evidence type="ECO:0000256" key="11">
    <source>
        <dbReference type="ARBA" id="ARBA00023315"/>
    </source>
</evidence>
<comment type="subcellular location">
    <subcellularLocation>
        <location evidence="1">Cytoplasm</location>
    </subcellularLocation>
</comment>
<dbReference type="InterPro" id="IPR016039">
    <property type="entry name" value="Thiolase-like"/>
</dbReference>
<dbReference type="GO" id="GO:0005829">
    <property type="term" value="C:cytosol"/>
    <property type="evidence" value="ECO:0007669"/>
    <property type="project" value="TreeGrafter"/>
</dbReference>
<keyword evidence="10" id="KW-0275">Fatty acid biosynthesis</keyword>
<dbReference type="InterPro" id="IPR014030">
    <property type="entry name" value="Ketoacyl_synth_N"/>
</dbReference>
<comment type="catalytic activity">
    <reaction evidence="16">
        <text>a fatty acyl-[ACP] + malonyl-[ACP] + H(+) = a 3-oxoacyl-[ACP] + holo-[ACP] + CO2</text>
        <dbReference type="Rhea" id="RHEA:22836"/>
        <dbReference type="Rhea" id="RHEA-COMP:9623"/>
        <dbReference type="Rhea" id="RHEA-COMP:9685"/>
        <dbReference type="Rhea" id="RHEA-COMP:9916"/>
        <dbReference type="Rhea" id="RHEA-COMP:14125"/>
        <dbReference type="ChEBI" id="CHEBI:15378"/>
        <dbReference type="ChEBI" id="CHEBI:16526"/>
        <dbReference type="ChEBI" id="CHEBI:64479"/>
        <dbReference type="ChEBI" id="CHEBI:78449"/>
        <dbReference type="ChEBI" id="CHEBI:78776"/>
        <dbReference type="ChEBI" id="CHEBI:138651"/>
        <dbReference type="EC" id="2.3.1.41"/>
    </reaction>
    <physiologicalReaction direction="left-to-right" evidence="16">
        <dbReference type="Rhea" id="RHEA:22837"/>
    </physiologicalReaction>
</comment>
<dbReference type="EMBL" id="CP023777">
    <property type="protein sequence ID" value="ATL49818.1"/>
    <property type="molecule type" value="Genomic_DNA"/>
</dbReference>
<dbReference type="CDD" id="cd00834">
    <property type="entry name" value="KAS_I_II"/>
    <property type="match status" value="1"/>
</dbReference>
<organism evidence="19 20">
    <name type="scientific">Chitinophaga caeni</name>
    <dbReference type="NCBI Taxonomy" id="2029983"/>
    <lineage>
        <taxon>Bacteria</taxon>
        <taxon>Pseudomonadati</taxon>
        <taxon>Bacteroidota</taxon>
        <taxon>Chitinophagia</taxon>
        <taxon>Chitinophagales</taxon>
        <taxon>Chitinophagaceae</taxon>
        <taxon>Chitinophaga</taxon>
    </lineage>
</organism>
<evidence type="ECO:0000256" key="7">
    <source>
        <dbReference type="ARBA" id="ARBA00022679"/>
    </source>
</evidence>
<keyword evidence="11" id="KW-0012">Acyltransferase</keyword>
<evidence type="ECO:0000256" key="14">
    <source>
        <dbReference type="ARBA" id="ARBA00042143"/>
    </source>
</evidence>
<dbReference type="InterPro" id="IPR018201">
    <property type="entry name" value="Ketoacyl_synth_AS"/>
</dbReference>
<dbReference type="InterPro" id="IPR020841">
    <property type="entry name" value="PKS_Beta-ketoAc_synthase_dom"/>
</dbReference>
<dbReference type="RefSeq" id="WP_098196184.1">
    <property type="nucleotide sequence ID" value="NZ_CP023777.1"/>
</dbReference>
<keyword evidence="20" id="KW-1185">Reference proteome</keyword>
<evidence type="ECO:0000256" key="13">
    <source>
        <dbReference type="ARBA" id="ARBA00041620"/>
    </source>
</evidence>
<dbReference type="KEGG" id="cbae:COR50_10645"/>
<evidence type="ECO:0000256" key="16">
    <source>
        <dbReference type="ARBA" id="ARBA00048506"/>
    </source>
</evidence>
<dbReference type="GO" id="GO:0006633">
    <property type="term" value="P:fatty acid biosynthetic process"/>
    <property type="evidence" value="ECO:0007669"/>
    <property type="project" value="UniProtKB-KW"/>
</dbReference>
<keyword evidence="9" id="KW-0443">Lipid metabolism</keyword>
<evidence type="ECO:0000256" key="10">
    <source>
        <dbReference type="ARBA" id="ARBA00023160"/>
    </source>
</evidence>
<dbReference type="PROSITE" id="PS00606">
    <property type="entry name" value="KS3_1"/>
    <property type="match status" value="1"/>
</dbReference>
<feature type="domain" description="Ketosynthase family 3 (KS3)" evidence="18">
    <location>
        <begin position="1"/>
        <end position="404"/>
    </location>
</feature>